<gene>
    <name evidence="1" type="ORF">FDK13_32180</name>
</gene>
<dbReference type="AlphaFoldDB" id="A0A4U6CPY3"/>
<dbReference type="OrthoDB" id="9833007at2"/>
<protein>
    <recommendedName>
        <fullName evidence="3">pEK499-p136 HEPN domain-containing protein</fullName>
    </recommendedName>
</protein>
<evidence type="ECO:0000313" key="1">
    <source>
        <dbReference type="EMBL" id="TKT86539.1"/>
    </source>
</evidence>
<dbReference type="EMBL" id="SZVO01000024">
    <property type="protein sequence ID" value="TKT86539.1"/>
    <property type="molecule type" value="Genomic_DNA"/>
</dbReference>
<sequence length="142" mass="16974">MEKERNDIPLWTWFNGQFLFQFEEQLEKNPNKTIAEFFKDFLVDQKLNNFNFYHTKNQGTIIFLMYGLMVIPKEIWEKSKTDFPFSTRQKFKFNPLSDQSIDTLNFLRLLRNSLAHANFSLDSDEDFGLFGTLKTARLKILK</sequence>
<reference evidence="1 2" key="1">
    <citation type="submission" date="2019-05" db="EMBL/GenBank/DDBJ databases">
        <title>Dyadobacter AR-3-8 sp. nov., isolated from arctic soil.</title>
        <authorList>
            <person name="Chaudhary D.K."/>
        </authorList>
    </citation>
    <scope>NUCLEOTIDE SEQUENCE [LARGE SCALE GENOMIC DNA]</scope>
    <source>
        <strain evidence="1 2">AR-3-8</strain>
    </source>
</reference>
<comment type="caution">
    <text evidence="1">The sequence shown here is derived from an EMBL/GenBank/DDBJ whole genome shotgun (WGS) entry which is preliminary data.</text>
</comment>
<organism evidence="1 2">
    <name type="scientific">Dyadobacter frigoris</name>
    <dbReference type="NCBI Taxonomy" id="2576211"/>
    <lineage>
        <taxon>Bacteria</taxon>
        <taxon>Pseudomonadati</taxon>
        <taxon>Bacteroidota</taxon>
        <taxon>Cytophagia</taxon>
        <taxon>Cytophagales</taxon>
        <taxon>Spirosomataceae</taxon>
        <taxon>Dyadobacter</taxon>
    </lineage>
</organism>
<evidence type="ECO:0008006" key="3">
    <source>
        <dbReference type="Google" id="ProtNLM"/>
    </source>
</evidence>
<name>A0A4U6CPY3_9BACT</name>
<dbReference type="Proteomes" id="UP000304900">
    <property type="component" value="Unassembled WGS sequence"/>
</dbReference>
<keyword evidence="2" id="KW-1185">Reference proteome</keyword>
<accession>A0A4U6CPY3</accession>
<proteinExistence type="predicted"/>
<dbReference type="RefSeq" id="WP_137344133.1">
    <property type="nucleotide sequence ID" value="NZ_SZVO01000024.1"/>
</dbReference>
<evidence type="ECO:0000313" key="2">
    <source>
        <dbReference type="Proteomes" id="UP000304900"/>
    </source>
</evidence>